<dbReference type="Gene3D" id="1.20.1250.20">
    <property type="entry name" value="MFS general substrate transporter like domains"/>
    <property type="match status" value="2"/>
</dbReference>
<keyword evidence="4" id="KW-1133">Transmembrane helix</keyword>
<evidence type="ECO:0000313" key="7">
    <source>
        <dbReference type="Proteomes" id="UP000054785"/>
    </source>
</evidence>
<evidence type="ECO:0000256" key="5">
    <source>
        <dbReference type="ARBA" id="ARBA00023136"/>
    </source>
</evidence>
<dbReference type="Pfam" id="PF07690">
    <property type="entry name" value="MFS_1"/>
    <property type="match status" value="1"/>
</dbReference>
<reference evidence="6 7" key="1">
    <citation type="submission" date="2015-11" db="EMBL/GenBank/DDBJ databases">
        <title>Genomic analysis of 38 Legionella species identifies large and diverse effector repertoires.</title>
        <authorList>
            <person name="Burstein D."/>
            <person name="Amaro F."/>
            <person name="Zusman T."/>
            <person name="Lifshitz Z."/>
            <person name="Cohen O."/>
            <person name="Gilbert J.A."/>
            <person name="Pupko T."/>
            <person name="Shuman H.A."/>
            <person name="Segal G."/>
        </authorList>
    </citation>
    <scope>NUCLEOTIDE SEQUENCE [LARGE SCALE GENOMIC DNA]</scope>
    <source>
        <strain evidence="6 7">ATCC 49504</strain>
    </source>
</reference>
<dbReference type="EMBL" id="LNYC01000032">
    <property type="protein sequence ID" value="KTD00661.1"/>
    <property type="molecule type" value="Genomic_DNA"/>
</dbReference>
<dbReference type="InterPro" id="IPR020846">
    <property type="entry name" value="MFS_dom"/>
</dbReference>
<organism evidence="6 7">
    <name type="scientific">Legionella geestiana</name>
    <dbReference type="NCBI Taxonomy" id="45065"/>
    <lineage>
        <taxon>Bacteria</taxon>
        <taxon>Pseudomonadati</taxon>
        <taxon>Pseudomonadota</taxon>
        <taxon>Gammaproteobacteria</taxon>
        <taxon>Legionellales</taxon>
        <taxon>Legionellaceae</taxon>
        <taxon>Legionella</taxon>
    </lineage>
</organism>
<keyword evidence="2" id="KW-1003">Cell membrane</keyword>
<name>A0A0W0TY85_9GAMM</name>
<evidence type="ECO:0000256" key="3">
    <source>
        <dbReference type="ARBA" id="ARBA00022692"/>
    </source>
</evidence>
<sequence>MNRSFTAAFSKTAPSPINILGVGVSFVLFQFFLQLSFGVVVSAIIPELKLSAFSAGLLSSAFYYVYTSLQIPVGLLFDRKSTRNLLAFNAGLCAIGCFIFANGHSLSALFVGRLIIGTGSAFAFVGVSHLIRSNFPLKRFALLIGLAETLSFTMTVLGMLFLGHLTHRFGWRSLMDAAGGLGLVIALLCWRYLPSRTPVFLKSPPIVTQTLKLLQDRRVLANGLFAGLGFSVITVFAALWAVPFLTIKLNCTLQIAGALDALIFLGAAASCPLFGYLATHLPKRRPLLTASCLLTALLILLLLYLPTDNLLLTGALLFAIGLFCGGYMLAFAIGNELVPAHARSACTGFTNTFAMLTAPLIQPFIGWLLDVQTQDALNPGIAEYQTALLILPSALLLAAFLVWQVPEKTAVHR</sequence>
<dbReference type="InterPro" id="IPR050189">
    <property type="entry name" value="MFS_Efflux_Transporters"/>
</dbReference>
<dbReference type="PANTHER" id="PTHR43124:SF3">
    <property type="entry name" value="CHLORAMPHENICOL EFFLUX PUMP RV0191"/>
    <property type="match status" value="1"/>
</dbReference>
<protein>
    <submittedName>
        <fullName evidence="6">Major facilitator family transporter</fullName>
    </submittedName>
</protein>
<comment type="subcellular location">
    <subcellularLocation>
        <location evidence="1">Cell membrane</location>
        <topology evidence="1">Multi-pass membrane protein</topology>
    </subcellularLocation>
</comment>
<dbReference type="InterPro" id="IPR036259">
    <property type="entry name" value="MFS_trans_sf"/>
</dbReference>
<comment type="caution">
    <text evidence="6">The sequence shown here is derived from an EMBL/GenBank/DDBJ whole genome shotgun (WGS) entry which is preliminary data.</text>
</comment>
<dbReference type="PANTHER" id="PTHR43124">
    <property type="entry name" value="PURINE EFFLUX PUMP PBUE"/>
    <property type="match status" value="1"/>
</dbReference>
<keyword evidence="5" id="KW-0472">Membrane</keyword>
<dbReference type="GO" id="GO:0022857">
    <property type="term" value="F:transmembrane transporter activity"/>
    <property type="evidence" value="ECO:0007669"/>
    <property type="project" value="InterPro"/>
</dbReference>
<proteinExistence type="predicted"/>
<dbReference type="GO" id="GO:0005886">
    <property type="term" value="C:plasma membrane"/>
    <property type="evidence" value="ECO:0007669"/>
    <property type="project" value="UniProtKB-SubCell"/>
</dbReference>
<dbReference type="OrthoDB" id="5620971at2"/>
<evidence type="ECO:0000256" key="1">
    <source>
        <dbReference type="ARBA" id="ARBA00004651"/>
    </source>
</evidence>
<dbReference type="STRING" id="45065.Lgee_0925"/>
<keyword evidence="7" id="KW-1185">Reference proteome</keyword>
<evidence type="ECO:0000256" key="2">
    <source>
        <dbReference type="ARBA" id="ARBA00022475"/>
    </source>
</evidence>
<dbReference type="AlphaFoldDB" id="A0A0W0TY85"/>
<evidence type="ECO:0000256" key="4">
    <source>
        <dbReference type="ARBA" id="ARBA00022989"/>
    </source>
</evidence>
<dbReference type="PROSITE" id="PS50850">
    <property type="entry name" value="MFS"/>
    <property type="match status" value="1"/>
</dbReference>
<keyword evidence="3" id="KW-0812">Transmembrane</keyword>
<gene>
    <name evidence="6" type="ORF">Lgee_0925</name>
</gene>
<evidence type="ECO:0000313" key="6">
    <source>
        <dbReference type="EMBL" id="KTD00661.1"/>
    </source>
</evidence>
<dbReference type="RefSeq" id="WP_081776794.1">
    <property type="nucleotide sequence ID" value="NZ_CAAAHN010000001.1"/>
</dbReference>
<dbReference type="SUPFAM" id="SSF103473">
    <property type="entry name" value="MFS general substrate transporter"/>
    <property type="match status" value="1"/>
</dbReference>
<accession>A0A0W0TY85</accession>
<dbReference type="InterPro" id="IPR011701">
    <property type="entry name" value="MFS"/>
</dbReference>
<dbReference type="Proteomes" id="UP000054785">
    <property type="component" value="Unassembled WGS sequence"/>
</dbReference>